<comment type="caution">
    <text evidence="1">The sequence shown here is derived from an EMBL/GenBank/DDBJ whole genome shotgun (WGS) entry which is preliminary data.</text>
</comment>
<accession>A0A1G2H202</accession>
<proteinExistence type="predicted"/>
<organism evidence="1 2">
    <name type="scientific">Candidatus Ryanbacteria bacterium RIFCSPLOWO2_02_FULL_45_11c</name>
    <dbReference type="NCBI Taxonomy" id="1802128"/>
    <lineage>
        <taxon>Bacteria</taxon>
        <taxon>Candidatus Ryaniibacteriota</taxon>
    </lineage>
</organism>
<dbReference type="AlphaFoldDB" id="A0A1G2H202"/>
<gene>
    <name evidence="1" type="ORF">A3H64_01035</name>
</gene>
<dbReference type="Proteomes" id="UP000178186">
    <property type="component" value="Unassembled WGS sequence"/>
</dbReference>
<evidence type="ECO:0000313" key="2">
    <source>
        <dbReference type="Proteomes" id="UP000178186"/>
    </source>
</evidence>
<evidence type="ECO:0000313" key="1">
    <source>
        <dbReference type="EMBL" id="OGZ56483.1"/>
    </source>
</evidence>
<reference evidence="1 2" key="1">
    <citation type="journal article" date="2016" name="Nat. Commun.">
        <title>Thousands of microbial genomes shed light on interconnected biogeochemical processes in an aquifer system.</title>
        <authorList>
            <person name="Anantharaman K."/>
            <person name="Brown C.T."/>
            <person name="Hug L.A."/>
            <person name="Sharon I."/>
            <person name="Castelle C.J."/>
            <person name="Probst A.J."/>
            <person name="Thomas B.C."/>
            <person name="Singh A."/>
            <person name="Wilkins M.J."/>
            <person name="Karaoz U."/>
            <person name="Brodie E.L."/>
            <person name="Williams K.H."/>
            <person name="Hubbard S.S."/>
            <person name="Banfield J.F."/>
        </authorList>
    </citation>
    <scope>NUCLEOTIDE SEQUENCE [LARGE SCALE GENOMIC DNA]</scope>
</reference>
<name>A0A1G2H202_9BACT</name>
<sequence>MLKTNITLKKDLHTIIRKEVVDVMTELLSDPDAGLELSPAFERKLKKSATEKAKGKITPLSEVFAQFSR</sequence>
<protein>
    <submittedName>
        <fullName evidence="1">Uncharacterized protein</fullName>
    </submittedName>
</protein>
<dbReference type="EMBL" id="MHNY01000011">
    <property type="protein sequence ID" value="OGZ56483.1"/>
    <property type="molecule type" value="Genomic_DNA"/>
</dbReference>